<reference evidence="1" key="1">
    <citation type="submission" date="2020-04" db="EMBL/GenBank/DDBJ databases">
        <authorList>
            <person name="Broberg M."/>
        </authorList>
    </citation>
    <scope>NUCLEOTIDE SEQUENCE</scope>
</reference>
<reference evidence="1" key="2">
    <citation type="submission" date="2021-10" db="EMBL/GenBank/DDBJ databases">
        <authorList>
            <person name="Piombo E."/>
        </authorList>
    </citation>
    <scope>NUCLEOTIDE SEQUENCE</scope>
</reference>
<organism evidence="1 2">
    <name type="scientific">Clonostachys rosea f. rosea IK726</name>
    <dbReference type="NCBI Taxonomy" id="1349383"/>
    <lineage>
        <taxon>Eukaryota</taxon>
        <taxon>Fungi</taxon>
        <taxon>Dikarya</taxon>
        <taxon>Ascomycota</taxon>
        <taxon>Pezizomycotina</taxon>
        <taxon>Sordariomycetes</taxon>
        <taxon>Hypocreomycetidae</taxon>
        <taxon>Hypocreales</taxon>
        <taxon>Bionectriaceae</taxon>
        <taxon>Clonostachys</taxon>
    </lineage>
</organism>
<dbReference type="Proteomes" id="UP000836387">
    <property type="component" value="Unassembled WGS sequence"/>
</dbReference>
<keyword evidence="2" id="KW-1185">Reference proteome</keyword>
<accession>A0ACA9TCI4</accession>
<gene>
    <name evidence="1" type="ORF">CRV2_00007029</name>
</gene>
<dbReference type="EMBL" id="CADEHS020000003">
    <property type="protein sequence ID" value="CAG9938602.1"/>
    <property type="molecule type" value="Genomic_DNA"/>
</dbReference>
<sequence>MLDDNNGARYWPDNYPNSEDSTNANKMTHQKTNVKICSKKVNELYLRGFGAVLQPVAPAPGEVPGPEKRPVPRIEQISNFTLAAKEEDTEGLGISSVPFLIADGIGQRSSVQQDNTPDQVRPLRPQENNADIYQGGQSDGAELNNATDDISPPDQNSRLRSTEGNEPNGKIPRRGNVTRRHMPPNKRRRPRNDGYVSERTLEECMMFSTSSESDPDSDTQSEQMNNGTENMEEGPLESTIVANEQAGLAPRDNAGIDEAEASNEAHSDVDSNAVPLPLLRIDYFLLLDRRTEVDSVPEYSR</sequence>
<protein>
    <submittedName>
        <fullName evidence="1">Uncharacterized protein</fullName>
    </submittedName>
</protein>
<comment type="caution">
    <text evidence="1">The sequence shown here is derived from an EMBL/GenBank/DDBJ whole genome shotgun (WGS) entry which is preliminary data.</text>
</comment>
<proteinExistence type="predicted"/>
<name>A0ACA9TCI4_BIOOC</name>
<evidence type="ECO:0000313" key="2">
    <source>
        <dbReference type="Proteomes" id="UP000836387"/>
    </source>
</evidence>
<evidence type="ECO:0000313" key="1">
    <source>
        <dbReference type="EMBL" id="CAG9938602.1"/>
    </source>
</evidence>